<evidence type="ECO:0000313" key="1">
    <source>
        <dbReference type="EMBL" id="ENW98057.1"/>
    </source>
</evidence>
<dbReference type="AlphaFoldDB" id="N9LP50"/>
<name>N9LP50_9GAMM</name>
<accession>N9LP50</accession>
<gene>
    <name evidence="1" type="ORF">F900_03531</name>
</gene>
<dbReference type="Proteomes" id="UP000013248">
    <property type="component" value="Unassembled WGS sequence"/>
</dbReference>
<dbReference type="PATRIC" id="fig|1217705.3.peg.3422"/>
<dbReference type="RefSeq" id="WP_005219493.1">
    <property type="nucleotide sequence ID" value="NZ_KB850089.1"/>
</dbReference>
<evidence type="ECO:0000313" key="2">
    <source>
        <dbReference type="Proteomes" id="UP000013248"/>
    </source>
</evidence>
<dbReference type="eggNOG" id="ENOG5032T52">
    <property type="taxonomic scope" value="Bacteria"/>
</dbReference>
<protein>
    <recommendedName>
        <fullName evidence="3">WavE lipopolysaccharide synthesis</fullName>
    </recommendedName>
</protein>
<dbReference type="Pfam" id="PF07507">
    <property type="entry name" value="WavE"/>
    <property type="match status" value="1"/>
</dbReference>
<organism evidence="1 2">
    <name type="scientific">Acinetobacter modestus</name>
    <dbReference type="NCBI Taxonomy" id="1776740"/>
    <lineage>
        <taxon>Bacteria</taxon>
        <taxon>Pseudomonadati</taxon>
        <taxon>Pseudomonadota</taxon>
        <taxon>Gammaproteobacteria</taxon>
        <taxon>Moraxellales</taxon>
        <taxon>Moraxellaceae</taxon>
        <taxon>Acinetobacter</taxon>
    </lineage>
</organism>
<proteinExistence type="predicted"/>
<dbReference type="InterPro" id="IPR011122">
    <property type="entry name" value="WavE"/>
</dbReference>
<comment type="caution">
    <text evidence="1">The sequence shown here is derived from an EMBL/GenBank/DDBJ whole genome shotgun (WGS) entry which is preliminary data.</text>
</comment>
<dbReference type="HOGENOM" id="CLU_905746_0_0_6"/>
<dbReference type="STRING" id="1217705.F900_03531"/>
<dbReference type="EMBL" id="APRP01000034">
    <property type="protein sequence ID" value="ENW98057.1"/>
    <property type="molecule type" value="Genomic_DNA"/>
</dbReference>
<sequence>MESVNNGELIDSSRISVVIQGLTHYIENDKNCLFYRCVNSIKQYLPEAEIIVSTWKGQSCDESVVDIVLYNDEPESITSDADINFKWNFNKMVVSTKSGIIASNREYALKFRADLSLIGIGFFRIVTKDNIPENRHKFRIFQNPVNISNIFTKTMFSSFDYFLYNLSDIVQFGKKEDLLDLWSRDLIDERELKNAKIPQFFFNHFSYHGLKVCPEQALMTGWLNSHRYNVNLPYTSYVSRKGFYLFELLLSINFNTLNWEQTDILYPERFLSSPVILDQYVYRAEDINVLHEKYNFLIFNRRFLYCLKIIYLDKFLSIFFWDLLCKKILLTILSPKLYSTLKSKWRVAINKKHKDKVN</sequence>
<evidence type="ECO:0008006" key="3">
    <source>
        <dbReference type="Google" id="ProtNLM"/>
    </source>
</evidence>
<reference evidence="1 2" key="1">
    <citation type="submission" date="2013-02" db="EMBL/GenBank/DDBJ databases">
        <title>The Genome Sequence of Acinetobacter sp. ANC 3862.</title>
        <authorList>
            <consortium name="The Broad Institute Genome Sequencing Platform"/>
            <consortium name="The Broad Institute Genome Sequencing Center for Infectious Disease"/>
            <person name="Cerqueira G."/>
            <person name="Feldgarden M."/>
            <person name="Courvalin P."/>
            <person name="Perichon B."/>
            <person name="Grillot-Courvalin C."/>
            <person name="Clermont D."/>
            <person name="Rocha E."/>
            <person name="Yoon E.-J."/>
            <person name="Nemec A."/>
            <person name="Walker B."/>
            <person name="Young S.K."/>
            <person name="Zeng Q."/>
            <person name="Gargeya S."/>
            <person name="Fitzgerald M."/>
            <person name="Haas B."/>
            <person name="Abouelleil A."/>
            <person name="Alvarado L."/>
            <person name="Arachchi H.M."/>
            <person name="Berlin A.M."/>
            <person name="Chapman S.B."/>
            <person name="Dewar J."/>
            <person name="Goldberg J."/>
            <person name="Griggs A."/>
            <person name="Gujja S."/>
            <person name="Hansen M."/>
            <person name="Howarth C."/>
            <person name="Imamovic A."/>
            <person name="Larimer J."/>
            <person name="McCowan C."/>
            <person name="Murphy C."/>
            <person name="Neiman D."/>
            <person name="Pearson M."/>
            <person name="Priest M."/>
            <person name="Roberts A."/>
            <person name="Saif S."/>
            <person name="Shea T."/>
            <person name="Sisk P."/>
            <person name="Sykes S."/>
            <person name="Wortman J."/>
            <person name="Nusbaum C."/>
            <person name="Birren B."/>
        </authorList>
    </citation>
    <scope>NUCLEOTIDE SEQUENCE [LARGE SCALE GENOMIC DNA]</scope>
    <source>
        <strain evidence="1 2">ANC 3862</strain>
    </source>
</reference>